<reference evidence="1 2" key="1">
    <citation type="submission" date="2016-08" db="EMBL/GenBank/DDBJ databases">
        <title>A Parts List for Fungal Cellulosomes Revealed by Comparative Genomics.</title>
        <authorList>
            <consortium name="DOE Joint Genome Institute"/>
            <person name="Haitjema C.H."/>
            <person name="Gilmore S.P."/>
            <person name="Henske J.K."/>
            <person name="Solomon K.V."/>
            <person name="De Groot R."/>
            <person name="Kuo A."/>
            <person name="Mondo S.J."/>
            <person name="Salamov A.A."/>
            <person name="Labutti K."/>
            <person name="Zhao Z."/>
            <person name="Chiniquy J."/>
            <person name="Barry K."/>
            <person name="Brewer H.M."/>
            <person name="Purvine S.O."/>
            <person name="Wright A.T."/>
            <person name="Boxma B."/>
            <person name="Van Alen T."/>
            <person name="Hackstein J.H."/>
            <person name="Baker S.E."/>
            <person name="Grigoriev I.V."/>
            <person name="O'Malley M.A."/>
        </authorList>
    </citation>
    <scope>NUCLEOTIDE SEQUENCE [LARGE SCALE GENOMIC DNA]</scope>
    <source>
        <strain evidence="1 2">S4</strain>
    </source>
</reference>
<evidence type="ECO:0000313" key="2">
    <source>
        <dbReference type="Proteomes" id="UP000193944"/>
    </source>
</evidence>
<dbReference type="AlphaFoldDB" id="A0A1Y1W3G7"/>
<reference evidence="1 2" key="2">
    <citation type="submission" date="2016-08" db="EMBL/GenBank/DDBJ databases">
        <title>Pervasive Adenine N6-methylation of Active Genes in Fungi.</title>
        <authorList>
            <consortium name="DOE Joint Genome Institute"/>
            <person name="Mondo S.J."/>
            <person name="Dannebaum R.O."/>
            <person name="Kuo R.C."/>
            <person name="Labutti K."/>
            <person name="Haridas S."/>
            <person name="Kuo A."/>
            <person name="Salamov A."/>
            <person name="Ahrendt S.R."/>
            <person name="Lipzen A."/>
            <person name="Sullivan W."/>
            <person name="Andreopoulos W.B."/>
            <person name="Clum A."/>
            <person name="Lindquist E."/>
            <person name="Daum C."/>
            <person name="Ramamoorthy G.K."/>
            <person name="Gryganskyi A."/>
            <person name="Culley D."/>
            <person name="Magnuson J.K."/>
            <person name="James T.Y."/>
            <person name="O'Malley M.A."/>
            <person name="Stajich J.E."/>
            <person name="Spatafora J.W."/>
            <person name="Visel A."/>
            <person name="Grigoriev I.V."/>
        </authorList>
    </citation>
    <scope>NUCLEOTIDE SEQUENCE [LARGE SCALE GENOMIC DNA]</scope>
    <source>
        <strain evidence="1 2">S4</strain>
    </source>
</reference>
<gene>
    <name evidence="1" type="ORF">BCR32DRAFT_109130</name>
</gene>
<dbReference type="EMBL" id="MCFG01000430">
    <property type="protein sequence ID" value="ORX68071.1"/>
    <property type="molecule type" value="Genomic_DNA"/>
</dbReference>
<keyword evidence="2" id="KW-1185">Reference proteome</keyword>
<proteinExistence type="predicted"/>
<feature type="non-terminal residue" evidence="1">
    <location>
        <position position="216"/>
    </location>
</feature>
<sequence>MNVNSNIPNTINQYSNNIDTEIVSNTLTVNSLKLMDNIMKLNNNDTNSNNNNSNNNNINNINNMSINSVENIREVASSGNVDSKNYLINQPITQPIRTNLPNQTPQQQSNLQDLNQGYNQLPMDQYQTSVQGQGSFLDLNQNIPPPLPGTDNQPNNLILSSLEQQYFSDFLESFLVDSDADLMNNDTLPNPPNFDNMNNDLNIKSDYFPIQNSNLF</sequence>
<dbReference type="Proteomes" id="UP000193944">
    <property type="component" value="Unassembled WGS sequence"/>
</dbReference>
<accession>A0A1Y1W3G7</accession>
<evidence type="ECO:0000313" key="1">
    <source>
        <dbReference type="EMBL" id="ORX68071.1"/>
    </source>
</evidence>
<dbReference type="OrthoDB" id="10664243at2759"/>
<name>A0A1Y1W3G7_9FUNG</name>
<protein>
    <submittedName>
        <fullName evidence="1">Uncharacterized protein</fullName>
    </submittedName>
</protein>
<organism evidence="1 2">
    <name type="scientific">Anaeromyces robustus</name>
    <dbReference type="NCBI Taxonomy" id="1754192"/>
    <lineage>
        <taxon>Eukaryota</taxon>
        <taxon>Fungi</taxon>
        <taxon>Fungi incertae sedis</taxon>
        <taxon>Chytridiomycota</taxon>
        <taxon>Chytridiomycota incertae sedis</taxon>
        <taxon>Neocallimastigomycetes</taxon>
        <taxon>Neocallimastigales</taxon>
        <taxon>Neocallimastigaceae</taxon>
        <taxon>Anaeromyces</taxon>
    </lineage>
</organism>
<comment type="caution">
    <text evidence="1">The sequence shown here is derived from an EMBL/GenBank/DDBJ whole genome shotgun (WGS) entry which is preliminary data.</text>
</comment>